<gene>
    <name evidence="4" type="ORF">ACFYKT_08810</name>
</gene>
<feature type="signal peptide" evidence="2">
    <location>
        <begin position="1"/>
        <end position="27"/>
    </location>
</feature>
<evidence type="ECO:0000259" key="3">
    <source>
        <dbReference type="Pfam" id="PF13205"/>
    </source>
</evidence>
<dbReference type="InterPro" id="IPR032812">
    <property type="entry name" value="SbsA_Ig"/>
</dbReference>
<dbReference type="Gene3D" id="2.60.40.1220">
    <property type="match status" value="1"/>
</dbReference>
<reference evidence="4 5" key="1">
    <citation type="submission" date="2024-08" db="EMBL/GenBank/DDBJ databases">
        <title>Two novel Cytobacillus novel species.</title>
        <authorList>
            <person name="Liu G."/>
        </authorList>
    </citation>
    <scope>NUCLEOTIDE SEQUENCE [LARGE SCALE GENOMIC DNA]</scope>
    <source>
        <strain evidence="4 5">FJAT-53684</strain>
    </source>
</reference>
<organism evidence="4 5">
    <name type="scientific">Cytobacillus mangrovibacter</name>
    <dbReference type="NCBI Taxonomy" id="3299024"/>
    <lineage>
        <taxon>Bacteria</taxon>
        <taxon>Bacillati</taxon>
        <taxon>Bacillota</taxon>
        <taxon>Bacilli</taxon>
        <taxon>Bacillales</taxon>
        <taxon>Bacillaceae</taxon>
        <taxon>Cytobacillus</taxon>
    </lineage>
</organism>
<name>A0ABW6JX68_9BACI</name>
<feature type="domain" description="SbsA Ig-like" evidence="3">
    <location>
        <begin position="45"/>
        <end position="119"/>
    </location>
</feature>
<keyword evidence="5" id="KW-1185">Reference proteome</keyword>
<feature type="chain" id="PRO_5047227758" evidence="2">
    <location>
        <begin position="28"/>
        <end position="213"/>
    </location>
</feature>
<protein>
    <submittedName>
        <fullName evidence="4">Ig-like domain-containing protein</fullName>
    </submittedName>
</protein>
<proteinExistence type="predicted"/>
<sequence length="213" mass="23731">MKKRFGILLSIAFVFAMIMVMPNSTNSATNDTDVWSAKKITDNKKVWTIAFSQPLKESTIKNTTVYVEDGDYRLFFTDLALSSDKKSIIVTPKDIYKENTTYRLNITKEVASEKGKKLEKAIIQPFVLNGEPDETTTDAIKNVTFTSKNFATMVSVTSNDAVNKVTANSKELLYEGNNKYSIGLTGVASGDTVKIQAFDISGKRLFSKDYKVN</sequence>
<evidence type="ECO:0000313" key="5">
    <source>
        <dbReference type="Proteomes" id="UP001601058"/>
    </source>
</evidence>
<comment type="caution">
    <text evidence="4">The sequence shown here is derived from an EMBL/GenBank/DDBJ whole genome shotgun (WGS) entry which is preliminary data.</text>
</comment>
<dbReference type="EMBL" id="JBIACJ010000004">
    <property type="protein sequence ID" value="MFE8696436.1"/>
    <property type="molecule type" value="Genomic_DNA"/>
</dbReference>
<evidence type="ECO:0000256" key="2">
    <source>
        <dbReference type="SAM" id="SignalP"/>
    </source>
</evidence>
<dbReference type="RefSeq" id="WP_389218418.1">
    <property type="nucleotide sequence ID" value="NZ_JBIACJ010000004.1"/>
</dbReference>
<dbReference type="InterPro" id="IPR014755">
    <property type="entry name" value="Cu-Rt/internalin_Ig-like"/>
</dbReference>
<evidence type="ECO:0000256" key="1">
    <source>
        <dbReference type="ARBA" id="ARBA00022729"/>
    </source>
</evidence>
<keyword evidence="1 2" id="KW-0732">Signal</keyword>
<evidence type="ECO:0000313" key="4">
    <source>
        <dbReference type="EMBL" id="MFE8696436.1"/>
    </source>
</evidence>
<accession>A0ABW6JX68</accession>
<dbReference type="Proteomes" id="UP001601058">
    <property type="component" value="Unassembled WGS sequence"/>
</dbReference>
<dbReference type="Pfam" id="PF13205">
    <property type="entry name" value="Big_5"/>
    <property type="match status" value="1"/>
</dbReference>